<evidence type="ECO:0000313" key="2">
    <source>
        <dbReference type="EMBL" id="RMZ73301.1"/>
    </source>
</evidence>
<sequence>MIGNDTPSSVRIRENQRRSRNQRKELIHDLQRRVQEYEAKGVAATQDMQRAARKVAEENLRLRSLLASRGVSQSEIVTYLQSFDAGSVQNDFQRHSQAINHSLSTSQQTGLVVTGPTSAVSVEQASAGPTARSTSQFATQSLAQTPFQTQVQLQQSNSPSHVGLQPSSQCAAEDRKQLVHVRRIADQQKYR</sequence>
<feature type="compositionally biased region" description="Polar residues" evidence="1">
    <location>
        <begin position="156"/>
        <end position="170"/>
    </location>
</feature>
<keyword evidence="3" id="KW-1185">Reference proteome</keyword>
<dbReference type="PANTHER" id="PTHR42070:SF1">
    <property type="entry name" value="FILAMENT ASSOCIATED PROTEIN, PUTATIVE (AFU_ORTHOLOGUE AFUA_8G06630)-RELATED"/>
    <property type="match status" value="1"/>
</dbReference>
<dbReference type="OrthoDB" id="4505928at2759"/>
<feature type="region of interest" description="Disordered" evidence="1">
    <location>
        <begin position="155"/>
        <end position="176"/>
    </location>
</feature>
<dbReference type="CDD" id="cd14688">
    <property type="entry name" value="bZIP_YAP"/>
    <property type="match status" value="1"/>
</dbReference>
<dbReference type="PANTHER" id="PTHR42070">
    <property type="entry name" value="FILAMENT ASSOCIATED PROTEIN, PUTATIVE (AFU_ORTHOLOGUE AFUA_8G06630)-RELATED"/>
    <property type="match status" value="1"/>
</dbReference>
<reference evidence="2 3" key="1">
    <citation type="journal article" date="2014" name="PLoS ONE">
        <title>De novo Genome Assembly of the Fungal Plant Pathogen Pyrenophora semeniperda.</title>
        <authorList>
            <person name="Soliai M.M."/>
            <person name="Meyer S.E."/>
            <person name="Udall J.A."/>
            <person name="Elzinga D.E."/>
            <person name="Hermansen R.A."/>
            <person name="Bodily P.M."/>
            <person name="Hart A.A."/>
            <person name="Coleman C.E."/>
        </authorList>
    </citation>
    <scope>NUCLEOTIDE SEQUENCE [LARGE SCALE GENOMIC DNA]</scope>
    <source>
        <strain evidence="2 3">CCB06</strain>
        <tissue evidence="2">Mycelium</tissue>
    </source>
</reference>
<gene>
    <name evidence="2" type="ORF">GMOD_00009119</name>
</gene>
<feature type="compositionally biased region" description="Basic and acidic residues" evidence="1">
    <location>
        <begin position="11"/>
        <end position="24"/>
    </location>
</feature>
<dbReference type="AlphaFoldDB" id="A0A3M7MFK5"/>
<evidence type="ECO:0000256" key="1">
    <source>
        <dbReference type="SAM" id="MobiDB-lite"/>
    </source>
</evidence>
<proteinExistence type="predicted"/>
<evidence type="ECO:0000313" key="3">
    <source>
        <dbReference type="Proteomes" id="UP000265663"/>
    </source>
</evidence>
<name>A0A3M7MFK5_9PLEO</name>
<feature type="region of interest" description="Disordered" evidence="1">
    <location>
        <begin position="1"/>
        <end position="24"/>
    </location>
</feature>
<dbReference type="EMBL" id="KE747839">
    <property type="protein sequence ID" value="RMZ73301.1"/>
    <property type="molecule type" value="Genomic_DNA"/>
</dbReference>
<protein>
    <submittedName>
        <fullName evidence="2">Bzip transcription factor</fullName>
    </submittedName>
</protein>
<dbReference type="Proteomes" id="UP000265663">
    <property type="component" value="Unassembled WGS sequence"/>
</dbReference>
<accession>A0A3M7MFK5</accession>
<organism evidence="2 3">
    <name type="scientific">Pyrenophora seminiperda CCB06</name>
    <dbReference type="NCBI Taxonomy" id="1302712"/>
    <lineage>
        <taxon>Eukaryota</taxon>
        <taxon>Fungi</taxon>
        <taxon>Dikarya</taxon>
        <taxon>Ascomycota</taxon>
        <taxon>Pezizomycotina</taxon>
        <taxon>Dothideomycetes</taxon>
        <taxon>Pleosporomycetidae</taxon>
        <taxon>Pleosporales</taxon>
        <taxon>Pleosporineae</taxon>
        <taxon>Pleosporaceae</taxon>
        <taxon>Pyrenophora</taxon>
    </lineage>
</organism>